<evidence type="ECO:0000313" key="1">
    <source>
        <dbReference type="EMBL" id="PJC56158.1"/>
    </source>
</evidence>
<dbReference type="EMBL" id="PFRD01000072">
    <property type="protein sequence ID" value="PJC56158.1"/>
    <property type="molecule type" value="Genomic_DNA"/>
</dbReference>
<evidence type="ECO:0000313" key="2">
    <source>
        <dbReference type="Proteomes" id="UP000230391"/>
    </source>
</evidence>
<accession>A0A2M8FET6</accession>
<dbReference type="AlphaFoldDB" id="A0A2M8FET6"/>
<reference evidence="2" key="1">
    <citation type="submission" date="2017-09" db="EMBL/GenBank/DDBJ databases">
        <title>Depth-based differentiation of microbial function through sediment-hosted aquifers and enrichment of novel symbionts in the deep terrestrial subsurface.</title>
        <authorList>
            <person name="Probst A.J."/>
            <person name="Ladd B."/>
            <person name="Jarett J.K."/>
            <person name="Geller-Mcgrath D.E."/>
            <person name="Sieber C.M.K."/>
            <person name="Emerson J.B."/>
            <person name="Anantharaman K."/>
            <person name="Thomas B.C."/>
            <person name="Malmstrom R."/>
            <person name="Stieglmeier M."/>
            <person name="Klingl A."/>
            <person name="Woyke T."/>
            <person name="Ryan C.M."/>
            <person name="Banfield J.F."/>
        </authorList>
    </citation>
    <scope>NUCLEOTIDE SEQUENCE [LARGE SCALE GENOMIC DNA]</scope>
</reference>
<name>A0A2M8FET6_9BACT</name>
<sequence>TLRAEAKDLVASQAAVIAELTDDTAMRQYYLPMGYNISNYLAGDLPALVYLLELRATSMVHPTLSSRAVEMAGILADTYGDIGLRFHLDPDPGRFNVKRGEHDIVKRPD</sequence>
<organism evidence="1 2">
    <name type="scientific">Candidatus Kaiserbacteria bacterium CG_4_9_14_0_2_um_filter_41_32</name>
    <dbReference type="NCBI Taxonomy" id="1974601"/>
    <lineage>
        <taxon>Bacteria</taxon>
        <taxon>Candidatus Kaiseribacteriota</taxon>
    </lineage>
</organism>
<proteinExistence type="predicted"/>
<gene>
    <name evidence="1" type="ORF">CO026_01860</name>
</gene>
<feature type="non-terminal residue" evidence="1">
    <location>
        <position position="1"/>
    </location>
</feature>
<protein>
    <submittedName>
        <fullName evidence="1">Uncharacterized protein</fullName>
    </submittedName>
</protein>
<comment type="caution">
    <text evidence="1">The sequence shown here is derived from an EMBL/GenBank/DDBJ whole genome shotgun (WGS) entry which is preliminary data.</text>
</comment>
<dbReference type="Proteomes" id="UP000230391">
    <property type="component" value="Unassembled WGS sequence"/>
</dbReference>